<dbReference type="Pfam" id="PF10604">
    <property type="entry name" value="Polyketide_cyc2"/>
    <property type="match status" value="1"/>
</dbReference>
<sequence length="148" mass="16901">MPLHYIEERTIDAPAETVFDVIADFPNYAEWNPWIERVEGKPEPGADLVVDSVMGNRRPKFRHRMLTADRPYVFHWCDLGWFTLFAKGERKRTIEPVTDIQCVYRVELNVTGSGSGLASLFFGKFMKNGLNGEASGLKTRAEQLHKQA</sequence>
<organism evidence="1 2">
    <name type="scientific">BD1-7 clade bacterium</name>
    <dbReference type="NCBI Taxonomy" id="2029982"/>
    <lineage>
        <taxon>Bacteria</taxon>
        <taxon>Pseudomonadati</taxon>
        <taxon>Pseudomonadota</taxon>
        <taxon>Gammaproteobacteria</taxon>
        <taxon>Cellvibrionales</taxon>
        <taxon>Spongiibacteraceae</taxon>
        <taxon>BD1-7 clade</taxon>
    </lineage>
</organism>
<accession>A0A5S9PB08</accession>
<protein>
    <recommendedName>
        <fullName evidence="3">Coenzyme Q-binding protein COQ10 START domain-containing protein</fullName>
    </recommendedName>
</protein>
<dbReference type="EMBL" id="CACSII010000008">
    <property type="protein sequence ID" value="CAA0100781.1"/>
    <property type="molecule type" value="Genomic_DNA"/>
</dbReference>
<gene>
    <name evidence="1" type="ORF">DPBNPPHM_03840</name>
</gene>
<dbReference type="SUPFAM" id="SSF55961">
    <property type="entry name" value="Bet v1-like"/>
    <property type="match status" value="1"/>
</dbReference>
<proteinExistence type="predicted"/>
<dbReference type="InterPro" id="IPR023393">
    <property type="entry name" value="START-like_dom_sf"/>
</dbReference>
<reference evidence="1 2" key="1">
    <citation type="submission" date="2019-11" db="EMBL/GenBank/DDBJ databases">
        <authorList>
            <person name="Holert J."/>
        </authorList>
    </citation>
    <scope>NUCLEOTIDE SEQUENCE [LARGE SCALE GENOMIC DNA]</scope>
    <source>
        <strain evidence="1">BC5_2</strain>
    </source>
</reference>
<dbReference type="OrthoDB" id="191189at2"/>
<evidence type="ECO:0000313" key="2">
    <source>
        <dbReference type="Proteomes" id="UP000434580"/>
    </source>
</evidence>
<evidence type="ECO:0008006" key="3">
    <source>
        <dbReference type="Google" id="ProtNLM"/>
    </source>
</evidence>
<dbReference type="CDD" id="cd07822">
    <property type="entry name" value="SRPBCC_4"/>
    <property type="match status" value="1"/>
</dbReference>
<dbReference type="Proteomes" id="UP000434580">
    <property type="component" value="Unassembled WGS sequence"/>
</dbReference>
<name>A0A5S9PB08_9GAMM</name>
<dbReference type="InterPro" id="IPR019587">
    <property type="entry name" value="Polyketide_cyclase/dehydratase"/>
</dbReference>
<evidence type="ECO:0000313" key="1">
    <source>
        <dbReference type="EMBL" id="CAA0100781.1"/>
    </source>
</evidence>
<dbReference type="Gene3D" id="3.30.530.20">
    <property type="match status" value="1"/>
</dbReference>
<dbReference type="AlphaFoldDB" id="A0A5S9PB08"/>